<keyword evidence="2" id="KW-1133">Transmembrane helix</keyword>
<protein>
    <submittedName>
        <fullName evidence="3">Uncharacterized protein</fullName>
    </submittedName>
</protein>
<reference evidence="3 4" key="1">
    <citation type="submission" date="2019-12" db="EMBL/GenBank/DDBJ databases">
        <title>Deinococcus sp. HMF7620 Genome sequencing and assembly.</title>
        <authorList>
            <person name="Kang H."/>
            <person name="Kim H."/>
            <person name="Joh K."/>
        </authorList>
    </citation>
    <scope>NUCLEOTIDE SEQUENCE [LARGE SCALE GENOMIC DNA]</scope>
    <source>
        <strain evidence="3 4">HMF7620</strain>
    </source>
</reference>
<organism evidence="3 4">
    <name type="scientific">Deinococcus arboris</name>
    <dbReference type="NCBI Taxonomy" id="2682977"/>
    <lineage>
        <taxon>Bacteria</taxon>
        <taxon>Thermotogati</taxon>
        <taxon>Deinococcota</taxon>
        <taxon>Deinococci</taxon>
        <taxon>Deinococcales</taxon>
        <taxon>Deinococcaceae</taxon>
        <taxon>Deinococcus</taxon>
    </lineage>
</organism>
<dbReference type="Gene3D" id="1.10.287.1490">
    <property type="match status" value="1"/>
</dbReference>
<evidence type="ECO:0000256" key="1">
    <source>
        <dbReference type="SAM" id="Coils"/>
    </source>
</evidence>
<feature type="coiled-coil region" evidence="1">
    <location>
        <begin position="25"/>
        <end position="87"/>
    </location>
</feature>
<dbReference type="AlphaFoldDB" id="A0A7C9HU01"/>
<gene>
    <name evidence="3" type="ORF">GO986_19725</name>
</gene>
<evidence type="ECO:0000256" key="2">
    <source>
        <dbReference type="SAM" id="Phobius"/>
    </source>
</evidence>
<dbReference type="EMBL" id="WQLB01000038">
    <property type="protein sequence ID" value="MVN88974.1"/>
    <property type="molecule type" value="Genomic_DNA"/>
</dbReference>
<evidence type="ECO:0000313" key="3">
    <source>
        <dbReference type="EMBL" id="MVN88974.1"/>
    </source>
</evidence>
<dbReference type="Proteomes" id="UP000483286">
    <property type="component" value="Unassembled WGS sequence"/>
</dbReference>
<keyword evidence="4" id="KW-1185">Reference proteome</keyword>
<sequence length="170" mass="18557">MEPAVITAIIGGVATVLVAYLGFLHNRLSAAKSSEQAMIERLEKRLDKQDGEIKALEQKLAKTEQRAETLEKENDQLKERVRKIEGERQAVGQINATLTAENDRLKGELATAARHSTDQLTQLNDLEFENQAQAQKLAEQAGTIAQLEKLVSELKAQLGPQGAAPAGEFA</sequence>
<comment type="caution">
    <text evidence="3">The sequence shown here is derived from an EMBL/GenBank/DDBJ whole genome shotgun (WGS) entry which is preliminary data.</text>
</comment>
<accession>A0A7C9HU01</accession>
<evidence type="ECO:0000313" key="4">
    <source>
        <dbReference type="Proteomes" id="UP000483286"/>
    </source>
</evidence>
<keyword evidence="2" id="KW-0812">Transmembrane</keyword>
<feature type="transmembrane region" description="Helical" evidence="2">
    <location>
        <begin position="6"/>
        <end position="24"/>
    </location>
</feature>
<keyword evidence="2" id="KW-0472">Membrane</keyword>
<name>A0A7C9HU01_9DEIO</name>
<keyword evidence="1" id="KW-0175">Coiled coil</keyword>
<proteinExistence type="predicted"/>
<dbReference type="RefSeq" id="WP_157461233.1">
    <property type="nucleotide sequence ID" value="NZ_WQLB01000038.1"/>
</dbReference>